<dbReference type="AlphaFoldDB" id="A0A5P2G8K4"/>
<evidence type="ECO:0008006" key="5">
    <source>
        <dbReference type="Google" id="ProtNLM"/>
    </source>
</evidence>
<accession>A0A5P2G8K4</accession>
<dbReference type="EMBL" id="CP044016">
    <property type="protein sequence ID" value="QES90629.1"/>
    <property type="molecule type" value="Genomic_DNA"/>
</dbReference>
<sequence>MNFKSISILALLIILLGNFSTIQAQSKKEKKAQEELEKQMFNYKNAYKKLMQDSLGVSSAIADSAANIQIETAKKISEITKNKKLEQDDKDVQTGMLQEARDNKLKLVLPREAFDKLIAMERRWKQESEANEKARKDAQNSQPMNNGYGRGGYGGGYGGYGGYGRY</sequence>
<evidence type="ECO:0000256" key="2">
    <source>
        <dbReference type="SAM" id="SignalP"/>
    </source>
</evidence>
<feature type="chain" id="PRO_5024310698" description="DUF4890 domain-containing protein" evidence="2">
    <location>
        <begin position="25"/>
        <end position="166"/>
    </location>
</feature>
<feature type="region of interest" description="Disordered" evidence="1">
    <location>
        <begin position="125"/>
        <end position="166"/>
    </location>
</feature>
<evidence type="ECO:0000256" key="1">
    <source>
        <dbReference type="SAM" id="MobiDB-lite"/>
    </source>
</evidence>
<keyword evidence="4" id="KW-1185">Reference proteome</keyword>
<name>A0A5P2G8K4_9BACT</name>
<feature type="signal peptide" evidence="2">
    <location>
        <begin position="1"/>
        <end position="24"/>
    </location>
</feature>
<reference evidence="3 4" key="1">
    <citation type="submission" date="2019-09" db="EMBL/GenBank/DDBJ databases">
        <title>Complete genome sequence of Arachidicoccus sp. B3-10 isolated from apple orchard soil.</title>
        <authorList>
            <person name="Kim H.S."/>
            <person name="Han K.-I."/>
            <person name="Suh M.K."/>
            <person name="Lee K.C."/>
            <person name="Eom M.K."/>
            <person name="Kim J.-S."/>
            <person name="Kang S.W."/>
            <person name="Sin Y."/>
            <person name="Lee J.-S."/>
        </authorList>
    </citation>
    <scope>NUCLEOTIDE SEQUENCE [LARGE SCALE GENOMIC DNA]</scope>
    <source>
        <strain evidence="3 4">B3-10</strain>
    </source>
</reference>
<dbReference type="KEGG" id="arac:E0W69_018860"/>
<proteinExistence type="predicted"/>
<feature type="compositionally biased region" description="Basic and acidic residues" evidence="1">
    <location>
        <begin position="125"/>
        <end position="138"/>
    </location>
</feature>
<evidence type="ECO:0000313" key="4">
    <source>
        <dbReference type="Proteomes" id="UP000292424"/>
    </source>
</evidence>
<dbReference type="RefSeq" id="WP_131331615.1">
    <property type="nucleotide sequence ID" value="NZ_CP044016.1"/>
</dbReference>
<organism evidence="3 4">
    <name type="scientific">Rhizosphaericola mali</name>
    <dbReference type="NCBI Taxonomy" id="2545455"/>
    <lineage>
        <taxon>Bacteria</taxon>
        <taxon>Pseudomonadati</taxon>
        <taxon>Bacteroidota</taxon>
        <taxon>Chitinophagia</taxon>
        <taxon>Chitinophagales</taxon>
        <taxon>Chitinophagaceae</taxon>
        <taxon>Rhizosphaericola</taxon>
    </lineage>
</organism>
<dbReference type="Proteomes" id="UP000292424">
    <property type="component" value="Chromosome"/>
</dbReference>
<keyword evidence="2" id="KW-0732">Signal</keyword>
<feature type="compositionally biased region" description="Gly residues" evidence="1">
    <location>
        <begin position="148"/>
        <end position="166"/>
    </location>
</feature>
<protein>
    <recommendedName>
        <fullName evidence="5">DUF4890 domain-containing protein</fullName>
    </recommendedName>
</protein>
<gene>
    <name evidence="3" type="ORF">E0W69_018860</name>
</gene>
<evidence type="ECO:0000313" key="3">
    <source>
        <dbReference type="EMBL" id="QES90629.1"/>
    </source>
</evidence>